<dbReference type="InterPro" id="IPR050491">
    <property type="entry name" value="AmpC-like"/>
</dbReference>
<dbReference type="SUPFAM" id="SSF56601">
    <property type="entry name" value="beta-lactamase/transpeptidase-like"/>
    <property type="match status" value="1"/>
</dbReference>
<reference evidence="4" key="1">
    <citation type="journal article" date="2019" name="Int. J. Syst. Evol. Microbiol.">
        <title>The Global Catalogue of Microorganisms (GCM) 10K type strain sequencing project: providing services to taxonomists for standard genome sequencing and annotation.</title>
        <authorList>
            <consortium name="The Broad Institute Genomics Platform"/>
            <consortium name="The Broad Institute Genome Sequencing Center for Infectious Disease"/>
            <person name="Wu L."/>
            <person name="Ma J."/>
        </authorList>
    </citation>
    <scope>NUCLEOTIDE SEQUENCE [LARGE SCALE GENOMIC DNA]</scope>
    <source>
        <strain evidence="4">CCUG 52468</strain>
    </source>
</reference>
<sequence length="376" mass="42996">MKGFSSFFCLFLICSASYAQDNLMIKLDAIIEKHYPNQKDPGIMLQVHDNNEKILYSGSSGIANLETSEPINSKTNFRMASVSKQFTAFAIWMLVDEYRIDVYNTKLIEFFPNLKGPIANCNIYYLLNHTSGVLDYEGLIPVNQKDQLSDLDVLKIIEPLDSVYFQPGSKWRYSNTGYCLLALIIEKVSGKNYSNYVKEKIFSVFGMHNSLVYNPEDKISNRAFGYHLQNDKFRFADQSLTSATKGDGGVYTSAEEYLLWNAKYFQALGSKFSFSIFFKNNLAPINQDISYSYGKFVGKDNLGNTVYFHSGESTGFNNFVLSIPDRNIHISLFSNRDDQKIVSFIDDLLKELDIQIKGLEDKSVFNWLSRAYMNEF</sequence>
<evidence type="ECO:0000259" key="2">
    <source>
        <dbReference type="Pfam" id="PF00144"/>
    </source>
</evidence>
<dbReference type="Gene3D" id="3.40.710.10">
    <property type="entry name" value="DD-peptidase/beta-lactamase superfamily"/>
    <property type="match status" value="1"/>
</dbReference>
<keyword evidence="4" id="KW-1185">Reference proteome</keyword>
<keyword evidence="3" id="KW-0378">Hydrolase</keyword>
<dbReference type="Pfam" id="PF00144">
    <property type="entry name" value="Beta-lactamase"/>
    <property type="match status" value="1"/>
</dbReference>
<protein>
    <submittedName>
        <fullName evidence="3">Serine hydrolase domain-containing protein</fullName>
        <ecNumber evidence="3">3.-.-.-</ecNumber>
    </submittedName>
</protein>
<accession>A0ABW3RPJ3</accession>
<name>A0ABW3RPJ3_9SPHI</name>
<dbReference type="RefSeq" id="WP_380897401.1">
    <property type="nucleotide sequence ID" value="NZ_JBHTKY010000021.1"/>
</dbReference>
<organism evidence="3 4">
    <name type="scientific">Sphingobacterium daejeonense</name>
    <dbReference type="NCBI Taxonomy" id="371142"/>
    <lineage>
        <taxon>Bacteria</taxon>
        <taxon>Pseudomonadati</taxon>
        <taxon>Bacteroidota</taxon>
        <taxon>Sphingobacteriia</taxon>
        <taxon>Sphingobacteriales</taxon>
        <taxon>Sphingobacteriaceae</taxon>
        <taxon>Sphingobacterium</taxon>
    </lineage>
</organism>
<dbReference type="PANTHER" id="PTHR46825">
    <property type="entry name" value="D-ALANYL-D-ALANINE-CARBOXYPEPTIDASE/ENDOPEPTIDASE AMPH"/>
    <property type="match status" value="1"/>
</dbReference>
<dbReference type="Proteomes" id="UP001597205">
    <property type="component" value="Unassembled WGS sequence"/>
</dbReference>
<feature type="chain" id="PRO_5045418774" evidence="1">
    <location>
        <begin position="20"/>
        <end position="376"/>
    </location>
</feature>
<feature type="domain" description="Beta-lactamase-related" evidence="2">
    <location>
        <begin position="31"/>
        <end position="338"/>
    </location>
</feature>
<proteinExistence type="predicted"/>
<evidence type="ECO:0000313" key="3">
    <source>
        <dbReference type="EMBL" id="MFD1166603.1"/>
    </source>
</evidence>
<dbReference type="EC" id="3.-.-.-" evidence="3"/>
<dbReference type="PANTHER" id="PTHR46825:SF9">
    <property type="entry name" value="BETA-LACTAMASE-RELATED DOMAIN-CONTAINING PROTEIN"/>
    <property type="match status" value="1"/>
</dbReference>
<evidence type="ECO:0000256" key="1">
    <source>
        <dbReference type="SAM" id="SignalP"/>
    </source>
</evidence>
<dbReference type="InterPro" id="IPR012338">
    <property type="entry name" value="Beta-lactam/transpept-like"/>
</dbReference>
<gene>
    <name evidence="3" type="ORF">ACFQ2C_13395</name>
</gene>
<dbReference type="InterPro" id="IPR001466">
    <property type="entry name" value="Beta-lactam-related"/>
</dbReference>
<feature type="signal peptide" evidence="1">
    <location>
        <begin position="1"/>
        <end position="19"/>
    </location>
</feature>
<evidence type="ECO:0000313" key="4">
    <source>
        <dbReference type="Proteomes" id="UP001597205"/>
    </source>
</evidence>
<comment type="caution">
    <text evidence="3">The sequence shown here is derived from an EMBL/GenBank/DDBJ whole genome shotgun (WGS) entry which is preliminary data.</text>
</comment>
<dbReference type="EMBL" id="JBHTKY010000021">
    <property type="protein sequence ID" value="MFD1166603.1"/>
    <property type="molecule type" value="Genomic_DNA"/>
</dbReference>
<dbReference type="GO" id="GO:0016787">
    <property type="term" value="F:hydrolase activity"/>
    <property type="evidence" value="ECO:0007669"/>
    <property type="project" value="UniProtKB-KW"/>
</dbReference>
<keyword evidence="1" id="KW-0732">Signal</keyword>